<gene>
    <name evidence="15" type="ORF">ECU10_0310</name>
</gene>
<dbReference type="PANTHER" id="PTHR23063">
    <property type="entry name" value="PHOSPHOLIPID ACYLTRANSFERASE"/>
    <property type="match status" value="1"/>
</dbReference>
<evidence type="ECO:0000313" key="15">
    <source>
        <dbReference type="EMBL" id="AGE96478.1"/>
    </source>
</evidence>
<evidence type="ECO:0000256" key="11">
    <source>
        <dbReference type="ARBA" id="ARBA00023264"/>
    </source>
</evidence>
<evidence type="ECO:0000256" key="6">
    <source>
        <dbReference type="ARBA" id="ARBA00022692"/>
    </source>
</evidence>
<dbReference type="GO" id="GO:0019432">
    <property type="term" value="P:triglyceride biosynthetic process"/>
    <property type="evidence" value="ECO:0007669"/>
    <property type="project" value="TreeGrafter"/>
</dbReference>
<evidence type="ECO:0000256" key="1">
    <source>
        <dbReference type="ARBA" id="ARBA00004370"/>
    </source>
</evidence>
<keyword evidence="8" id="KW-0443">Lipid metabolism</keyword>
<dbReference type="GO" id="GO:0004366">
    <property type="term" value="F:glycerol-3-phosphate O-acyltransferase activity"/>
    <property type="evidence" value="ECO:0007669"/>
    <property type="project" value="TreeGrafter"/>
</dbReference>
<dbReference type="EMBL" id="KC513620">
    <property type="protein sequence ID" value="AGE96478.1"/>
    <property type="molecule type" value="Genomic_DNA"/>
</dbReference>
<accession>M1K646</accession>
<keyword evidence="9 13" id="KW-0472">Membrane</keyword>
<evidence type="ECO:0000256" key="5">
    <source>
        <dbReference type="ARBA" id="ARBA00022679"/>
    </source>
</evidence>
<dbReference type="VEuPathDB" id="MicrosporidiaDB:ECU10_0310"/>
<evidence type="ECO:0000256" key="7">
    <source>
        <dbReference type="ARBA" id="ARBA00022989"/>
    </source>
</evidence>
<evidence type="ECO:0000256" key="13">
    <source>
        <dbReference type="SAM" id="Phobius"/>
    </source>
</evidence>
<evidence type="ECO:0000256" key="8">
    <source>
        <dbReference type="ARBA" id="ARBA00023098"/>
    </source>
</evidence>
<dbReference type="AlphaFoldDB" id="M1K646"/>
<dbReference type="InterPro" id="IPR045252">
    <property type="entry name" value="LPCAT1-like"/>
</dbReference>
<dbReference type="GO" id="GO:0005783">
    <property type="term" value="C:endoplasmic reticulum"/>
    <property type="evidence" value="ECO:0007669"/>
    <property type="project" value="TreeGrafter"/>
</dbReference>
<protein>
    <submittedName>
        <fullName evidence="15">1-acyl-sn-glycerol-3-phosphate acyltransferase</fullName>
    </submittedName>
</protein>
<dbReference type="SMART" id="SM00563">
    <property type="entry name" value="PlsC"/>
    <property type="match status" value="1"/>
</dbReference>
<evidence type="ECO:0000256" key="12">
    <source>
        <dbReference type="ARBA" id="ARBA00023315"/>
    </source>
</evidence>
<dbReference type="VEuPathDB" id="MicrosporidiaDB:M970_100210"/>
<keyword evidence="11" id="KW-1208">Phospholipid metabolism</keyword>
<keyword evidence="6 13" id="KW-0812">Transmembrane</keyword>
<dbReference type="VEuPathDB" id="MicrosporidiaDB:AEWR_100210"/>
<evidence type="ECO:0000256" key="9">
    <source>
        <dbReference type="ARBA" id="ARBA00023136"/>
    </source>
</evidence>
<name>M1K646_ENCCN</name>
<feature type="transmembrane region" description="Helical" evidence="13">
    <location>
        <begin position="57"/>
        <end position="80"/>
    </location>
</feature>
<organism evidence="15">
    <name type="scientific">Encephalitozoon cuniculi</name>
    <name type="common">Microsporidian parasite</name>
    <dbReference type="NCBI Taxonomy" id="6035"/>
    <lineage>
        <taxon>Eukaryota</taxon>
        <taxon>Fungi</taxon>
        <taxon>Fungi incertae sedis</taxon>
        <taxon>Microsporidia</taxon>
        <taxon>Unikaryonidae</taxon>
        <taxon>Encephalitozoon</taxon>
    </lineage>
</organism>
<evidence type="ECO:0000256" key="10">
    <source>
        <dbReference type="ARBA" id="ARBA00023209"/>
    </source>
</evidence>
<dbReference type="GO" id="GO:0016020">
    <property type="term" value="C:membrane"/>
    <property type="evidence" value="ECO:0007669"/>
    <property type="project" value="UniProtKB-SubCell"/>
</dbReference>
<sequence length="451" mass="52094">MKEVVKKRTFLHDAVDMVSMGSHTLENDDFTRCFQPVSTIEMDTSGIFYTFSFVIRYFILFPIRLVFLALCVMIFLLMVLRAAFTKKSTHLESALMFAAKSLTLAMNARIKHLGEKKKLSEPHIYVANHTSFVDLFLLSSHRFPHACVSERHGGLFGFLFKSILIRNGSIAFKRSEKIDRQLVVEKVKEHVWSGGAPMLIFPEGTCVNNKFSVLFQKGPFELGVVVCPVAIRFQRRLFDPYWNRRSHGFTMHMFYLMTRWRLEAEITWMEPVRIMKDETSTQFSHRVKTIISKEAGLRNTLWNGFLKSSPAIKDREILGESYLITYGRVVSNSLDRTNALDAELGKFYLCDDNIDSSSLRSHCYFGPMIPYKKFLNEVLKEYLRLKGLPQTELKFLLANHKSKGDSLGDRQRKTFCSCGAKKESEKGGFRKRRNRPFIFCKYESYASRGLG</sequence>
<feature type="domain" description="Phospholipid/glycerol acyltransferase" evidence="14">
    <location>
        <begin position="123"/>
        <end position="234"/>
    </location>
</feature>
<evidence type="ECO:0000256" key="4">
    <source>
        <dbReference type="ARBA" id="ARBA00022516"/>
    </source>
</evidence>
<keyword evidence="5 15" id="KW-0808">Transferase</keyword>
<dbReference type="VEuPathDB" id="MicrosporidiaDB:AEWQ_100210"/>
<comment type="subcellular location">
    <subcellularLocation>
        <location evidence="1">Membrane</location>
    </subcellularLocation>
</comment>
<evidence type="ECO:0000256" key="3">
    <source>
        <dbReference type="ARBA" id="ARBA00008655"/>
    </source>
</evidence>
<comment type="pathway">
    <text evidence="2">Lipid metabolism.</text>
</comment>
<dbReference type="PANTHER" id="PTHR23063:SF2">
    <property type="entry name" value="GLYCEROL-3-PHOSPHATE ACYLTRANSFERASE 4, ISOFORM D-RELATED"/>
    <property type="match status" value="1"/>
</dbReference>
<dbReference type="SUPFAM" id="SSF69593">
    <property type="entry name" value="Glycerol-3-phosphate (1)-acyltransferase"/>
    <property type="match status" value="1"/>
</dbReference>
<keyword evidence="12 15" id="KW-0012">Acyltransferase</keyword>
<evidence type="ECO:0000259" key="14">
    <source>
        <dbReference type="SMART" id="SM00563"/>
    </source>
</evidence>
<dbReference type="InterPro" id="IPR002123">
    <property type="entry name" value="Plipid/glycerol_acylTrfase"/>
</dbReference>
<comment type="similarity">
    <text evidence="3">Belongs to the 1-acyl-sn-glycerol-3-phosphate acyltransferase family.</text>
</comment>
<dbReference type="Pfam" id="PF01553">
    <property type="entry name" value="Acyltransferase"/>
    <property type="match status" value="1"/>
</dbReference>
<keyword evidence="4" id="KW-0444">Lipid biosynthesis</keyword>
<reference evidence="15" key="1">
    <citation type="journal article" date="2013" name="Eukaryot. Cell">
        <title>Extremely Reduced Levels of Heterozygosity in the Vertebrate Pathogen Encephalitozoon cuniculi.</title>
        <authorList>
            <person name="Selman M."/>
            <person name="Sak B."/>
            <person name="Kvac M."/>
            <person name="Farinelli L."/>
            <person name="Weiss L.M."/>
            <person name="Corradi N."/>
        </authorList>
    </citation>
    <scope>NUCLEOTIDE SEQUENCE</scope>
</reference>
<dbReference type="VEuPathDB" id="MicrosporidiaDB:AEWD_100210"/>
<proteinExistence type="inferred from homology"/>
<dbReference type="CDD" id="cd07991">
    <property type="entry name" value="LPLAT_LPCAT1-like"/>
    <property type="match status" value="1"/>
</dbReference>
<dbReference type="GO" id="GO:0008654">
    <property type="term" value="P:phospholipid biosynthetic process"/>
    <property type="evidence" value="ECO:0007669"/>
    <property type="project" value="UniProtKB-KW"/>
</dbReference>
<evidence type="ECO:0000256" key="2">
    <source>
        <dbReference type="ARBA" id="ARBA00005189"/>
    </source>
</evidence>
<keyword evidence="10" id="KW-0594">Phospholipid biosynthesis</keyword>
<keyword evidence="7 13" id="KW-1133">Transmembrane helix</keyword>